<dbReference type="Pfam" id="PF09701">
    <property type="entry name" value="Cas_Cmr5"/>
    <property type="match status" value="1"/>
</dbReference>
<comment type="subcellular location">
    <subcellularLocation>
        <location evidence="1">Cytoplasm</location>
    </subcellularLocation>
</comment>
<dbReference type="CDD" id="cd09749">
    <property type="entry name" value="Cmr5_III-B"/>
    <property type="match status" value="1"/>
</dbReference>
<dbReference type="GO" id="GO:0005737">
    <property type="term" value="C:cytoplasm"/>
    <property type="evidence" value="ECO:0007669"/>
    <property type="project" value="UniProtKB-SubCell"/>
</dbReference>
<dbReference type="GO" id="GO:0051607">
    <property type="term" value="P:defense response to virus"/>
    <property type="evidence" value="ECO:0007669"/>
    <property type="project" value="UniProtKB-KW"/>
</dbReference>
<comment type="similarity">
    <text evidence="2">Belongs to the CRISPR system Cmr5 family.</text>
</comment>
<keyword evidence="3" id="KW-0963">Cytoplasm</keyword>
<evidence type="ECO:0000256" key="1">
    <source>
        <dbReference type="ARBA" id="ARBA00004496"/>
    </source>
</evidence>
<reference evidence="6 7" key="1">
    <citation type="submission" date="2020-02" db="EMBL/GenBank/DDBJ databases">
        <authorList>
            <person name="Zheng R.K."/>
            <person name="Sun C.M."/>
        </authorList>
    </citation>
    <scope>NUCLEOTIDE SEQUENCE [LARGE SCALE GENOMIC DNA]</scope>
    <source>
        <strain evidence="7">rifampicinis</strain>
    </source>
</reference>
<dbReference type="Proteomes" id="UP000594468">
    <property type="component" value="Chromosome"/>
</dbReference>
<dbReference type="NCBIfam" id="TIGR01881">
    <property type="entry name" value="cas_Cmr5"/>
    <property type="match status" value="1"/>
</dbReference>
<keyword evidence="7" id="KW-1185">Reference proteome</keyword>
<dbReference type="InterPro" id="IPR010160">
    <property type="entry name" value="CRISPR-assoc_prot_Cmr5"/>
</dbReference>
<sequence>MATIRQTLEQERASSAWRDIETVTNDQQQKKYGTLARKLPTMIQMNGLGTTLAFLMAKGKSKSDDGHTLIFNHLSKWVLSKIEPAGKYKDLMVLVRNVETDVYRRATTEAIEYGIWLKRYVEAKDWGSADGDDSP</sequence>
<evidence type="ECO:0000256" key="2">
    <source>
        <dbReference type="ARBA" id="ARBA00006161"/>
    </source>
</evidence>
<keyword evidence="4" id="KW-0051">Antiviral defense</keyword>
<evidence type="ECO:0000256" key="5">
    <source>
        <dbReference type="ARBA" id="ARBA00030001"/>
    </source>
</evidence>
<proteinExistence type="inferred from homology"/>
<dbReference type="EMBL" id="CP062983">
    <property type="protein sequence ID" value="QPC80934.1"/>
    <property type="molecule type" value="Genomic_DNA"/>
</dbReference>
<protein>
    <recommendedName>
        <fullName evidence="5">CRISPR type III-B/RAMP module-associated protein Cmr5</fullName>
    </recommendedName>
</protein>
<dbReference type="InterPro" id="IPR023101">
    <property type="entry name" value="AF1862-like_dom_sf"/>
</dbReference>
<evidence type="ECO:0000256" key="4">
    <source>
        <dbReference type="ARBA" id="ARBA00023118"/>
    </source>
</evidence>
<name>A0A7S8E5U4_9CHLR</name>
<gene>
    <name evidence="6" type="primary">cmr5</name>
    <name evidence="6" type="ORF">G4Y79_14590</name>
</gene>
<accession>A0A7S8E5U4</accession>
<evidence type="ECO:0000256" key="3">
    <source>
        <dbReference type="ARBA" id="ARBA00022490"/>
    </source>
</evidence>
<dbReference type="KEGG" id="pmet:G4Y79_14590"/>
<dbReference type="Gene3D" id="1.10.520.30">
    <property type="entry name" value="AF1862-like domain"/>
    <property type="match status" value="1"/>
</dbReference>
<evidence type="ECO:0000313" key="7">
    <source>
        <dbReference type="Proteomes" id="UP000594468"/>
    </source>
</evidence>
<dbReference type="RefSeq" id="WP_195169009.1">
    <property type="nucleotide sequence ID" value="NZ_CP062983.1"/>
</dbReference>
<organism evidence="6 7">
    <name type="scientific">Phototrophicus methaneseepsis</name>
    <dbReference type="NCBI Taxonomy" id="2710758"/>
    <lineage>
        <taxon>Bacteria</taxon>
        <taxon>Bacillati</taxon>
        <taxon>Chloroflexota</taxon>
        <taxon>Candidatus Thermofontia</taxon>
        <taxon>Phototrophicales</taxon>
        <taxon>Phototrophicaceae</taxon>
        <taxon>Phototrophicus</taxon>
    </lineage>
</organism>
<dbReference type="AlphaFoldDB" id="A0A7S8E5U4"/>
<evidence type="ECO:0000313" key="6">
    <source>
        <dbReference type="EMBL" id="QPC80934.1"/>
    </source>
</evidence>
<dbReference type="SUPFAM" id="SSF158568">
    <property type="entry name" value="AF1862-like"/>
    <property type="match status" value="1"/>
</dbReference>